<dbReference type="EC" id="5.3.4.1" evidence="4"/>
<dbReference type="FunFam" id="3.40.30.10:FF:000152">
    <property type="entry name" value="Protein disulfide-isomerase"/>
    <property type="match status" value="1"/>
</dbReference>
<dbReference type="EMBL" id="PDCK01000042">
    <property type="protein sequence ID" value="PRQ38527.1"/>
    <property type="molecule type" value="Genomic_DNA"/>
</dbReference>
<dbReference type="STRING" id="74649.A0A2P6QWG1"/>
<protein>
    <recommendedName>
        <fullName evidence="4">protein disulfide-isomerase</fullName>
        <ecNumber evidence="4">5.3.4.1</ecNumber>
    </recommendedName>
</protein>
<keyword evidence="7" id="KW-0676">Redox-active center</keyword>
<dbReference type="PANTHER" id="PTHR18929:SF132">
    <property type="entry name" value="PROTEIN DISULFIDE-ISOMERASE A3"/>
    <property type="match status" value="1"/>
</dbReference>
<dbReference type="GO" id="GO:0003756">
    <property type="term" value="F:protein disulfide isomerase activity"/>
    <property type="evidence" value="ECO:0007669"/>
    <property type="project" value="UniProtKB-EC"/>
</dbReference>
<dbReference type="Gramene" id="PRQ38527">
    <property type="protein sequence ID" value="PRQ38527"/>
    <property type="gene ID" value="RchiOBHm_Chr4g0414941"/>
</dbReference>
<comment type="caution">
    <text evidence="8">The sequence shown here is derived from an EMBL/GenBank/DDBJ whole genome shotgun (WGS) entry which is preliminary data.</text>
</comment>
<keyword evidence="5" id="KW-0256">Endoplasmic reticulum</keyword>
<reference evidence="8 9" key="1">
    <citation type="journal article" date="2018" name="Nat. Genet.">
        <title>The Rosa genome provides new insights in the design of modern roses.</title>
        <authorList>
            <person name="Bendahmane M."/>
        </authorList>
    </citation>
    <scope>NUCLEOTIDE SEQUENCE [LARGE SCALE GENOMIC DNA]</scope>
    <source>
        <strain evidence="9">cv. Old Blush</strain>
    </source>
</reference>
<sequence>MLFLNFSSDVADAFKSKYREVAEKYKGEGISFLVGDLEASQGAFQYFGLKEEQVPLIIIQTNDGQKFLKPHLEPDHISVWVKEYKDGKVSPYKKSEPIPEKNDDPVKVVVAESLQDIVFKSGKNVML</sequence>
<dbReference type="GO" id="GO:0006457">
    <property type="term" value="P:protein folding"/>
    <property type="evidence" value="ECO:0007669"/>
    <property type="project" value="TreeGrafter"/>
</dbReference>
<evidence type="ECO:0000313" key="8">
    <source>
        <dbReference type="EMBL" id="PRQ38527.1"/>
    </source>
</evidence>
<keyword evidence="6 8" id="KW-0413">Isomerase</keyword>
<dbReference type="PANTHER" id="PTHR18929">
    <property type="entry name" value="PROTEIN DISULFIDE ISOMERASE"/>
    <property type="match status" value="1"/>
</dbReference>
<dbReference type="Proteomes" id="UP000238479">
    <property type="component" value="Chromosome 4"/>
</dbReference>
<evidence type="ECO:0000256" key="2">
    <source>
        <dbReference type="ARBA" id="ARBA00004319"/>
    </source>
</evidence>
<evidence type="ECO:0000256" key="6">
    <source>
        <dbReference type="ARBA" id="ARBA00023235"/>
    </source>
</evidence>
<evidence type="ECO:0000256" key="4">
    <source>
        <dbReference type="ARBA" id="ARBA00012723"/>
    </source>
</evidence>
<evidence type="ECO:0000256" key="3">
    <source>
        <dbReference type="ARBA" id="ARBA00006347"/>
    </source>
</evidence>
<accession>A0A2P6QWG1</accession>
<comment type="subcellular location">
    <subcellularLocation>
        <location evidence="2">Endoplasmic reticulum lumen</location>
    </subcellularLocation>
</comment>
<comment type="catalytic activity">
    <reaction evidence="1">
        <text>Catalyzes the rearrangement of -S-S- bonds in proteins.</text>
        <dbReference type="EC" id="5.3.4.1"/>
    </reaction>
</comment>
<proteinExistence type="inferred from homology"/>
<dbReference type="InterPro" id="IPR036249">
    <property type="entry name" value="Thioredoxin-like_sf"/>
</dbReference>
<evidence type="ECO:0000256" key="5">
    <source>
        <dbReference type="ARBA" id="ARBA00022824"/>
    </source>
</evidence>
<name>A0A2P6QWG1_ROSCH</name>
<organism evidence="8 9">
    <name type="scientific">Rosa chinensis</name>
    <name type="common">China rose</name>
    <dbReference type="NCBI Taxonomy" id="74649"/>
    <lineage>
        <taxon>Eukaryota</taxon>
        <taxon>Viridiplantae</taxon>
        <taxon>Streptophyta</taxon>
        <taxon>Embryophyta</taxon>
        <taxon>Tracheophyta</taxon>
        <taxon>Spermatophyta</taxon>
        <taxon>Magnoliopsida</taxon>
        <taxon>eudicotyledons</taxon>
        <taxon>Gunneridae</taxon>
        <taxon>Pentapetalae</taxon>
        <taxon>rosids</taxon>
        <taxon>fabids</taxon>
        <taxon>Rosales</taxon>
        <taxon>Rosaceae</taxon>
        <taxon>Rosoideae</taxon>
        <taxon>Rosoideae incertae sedis</taxon>
        <taxon>Rosa</taxon>
    </lineage>
</organism>
<dbReference type="AlphaFoldDB" id="A0A2P6QWG1"/>
<dbReference type="GO" id="GO:0005788">
    <property type="term" value="C:endoplasmic reticulum lumen"/>
    <property type="evidence" value="ECO:0007669"/>
    <property type="project" value="UniProtKB-SubCell"/>
</dbReference>
<dbReference type="CDD" id="cd02982">
    <property type="entry name" value="PDI_b'_family"/>
    <property type="match status" value="1"/>
</dbReference>
<evidence type="ECO:0000256" key="1">
    <source>
        <dbReference type="ARBA" id="ARBA00001182"/>
    </source>
</evidence>
<dbReference type="GO" id="GO:0034976">
    <property type="term" value="P:response to endoplasmic reticulum stress"/>
    <property type="evidence" value="ECO:0007669"/>
    <property type="project" value="TreeGrafter"/>
</dbReference>
<keyword evidence="9" id="KW-1185">Reference proteome</keyword>
<evidence type="ECO:0000256" key="7">
    <source>
        <dbReference type="ARBA" id="ARBA00023284"/>
    </source>
</evidence>
<dbReference type="Gene3D" id="3.40.30.10">
    <property type="entry name" value="Glutaredoxin"/>
    <property type="match status" value="1"/>
</dbReference>
<gene>
    <name evidence="8" type="ORF">RchiOBHm_Chr4g0414941</name>
</gene>
<comment type="similarity">
    <text evidence="3">Belongs to the protein disulfide isomerase family.</text>
</comment>
<evidence type="ECO:0000313" key="9">
    <source>
        <dbReference type="Proteomes" id="UP000238479"/>
    </source>
</evidence>
<dbReference type="SUPFAM" id="SSF52833">
    <property type="entry name" value="Thioredoxin-like"/>
    <property type="match status" value="1"/>
</dbReference>
<dbReference type="Pfam" id="PF13848">
    <property type="entry name" value="Thioredoxin_6"/>
    <property type="match status" value="1"/>
</dbReference>